<dbReference type="Proteomes" id="UP001519654">
    <property type="component" value="Unassembled WGS sequence"/>
</dbReference>
<name>A0ABS5YTT3_9ACTN</name>
<accession>A0ABS5YTT3</accession>
<organism evidence="1 2">
    <name type="scientific">Paractinoplanes bogorensis</name>
    <dbReference type="NCBI Taxonomy" id="1610840"/>
    <lineage>
        <taxon>Bacteria</taxon>
        <taxon>Bacillati</taxon>
        <taxon>Actinomycetota</taxon>
        <taxon>Actinomycetes</taxon>
        <taxon>Micromonosporales</taxon>
        <taxon>Micromonosporaceae</taxon>
        <taxon>Paractinoplanes</taxon>
    </lineage>
</organism>
<proteinExistence type="predicted"/>
<evidence type="ECO:0000313" key="1">
    <source>
        <dbReference type="EMBL" id="MBU2666108.1"/>
    </source>
</evidence>
<keyword evidence="2" id="KW-1185">Reference proteome</keyword>
<dbReference type="EMBL" id="JAHKKG010000006">
    <property type="protein sequence ID" value="MBU2666108.1"/>
    <property type="molecule type" value="Genomic_DNA"/>
</dbReference>
<dbReference type="RefSeq" id="WP_215789300.1">
    <property type="nucleotide sequence ID" value="NZ_JAHKKG010000006.1"/>
</dbReference>
<evidence type="ECO:0000313" key="2">
    <source>
        <dbReference type="Proteomes" id="UP001519654"/>
    </source>
</evidence>
<sequence>MSVGLSDAVFTLTSACVHSLRFSFGAPLGYPYGVPLSEDAGQKALFKRIQAASPPPTRGGQSWPTGMKLAGQPFQPESGVAKLAEVVCEEGIPSLDEADPGSIVLDEWFRIGRREETVKFPGDDQGRYTLSIKYWSPIPDGQASWERTVSFFDDIYCMTWKRELVVGEWVAISFDAFWPAERDSADVLIPIAECDEHCTA</sequence>
<protein>
    <submittedName>
        <fullName evidence="1">Uncharacterized protein</fullName>
    </submittedName>
</protein>
<comment type="caution">
    <text evidence="1">The sequence shown here is derived from an EMBL/GenBank/DDBJ whole genome shotgun (WGS) entry which is preliminary data.</text>
</comment>
<gene>
    <name evidence="1" type="ORF">KOI35_21570</name>
</gene>
<reference evidence="1 2" key="1">
    <citation type="submission" date="2021-06" db="EMBL/GenBank/DDBJ databases">
        <title>Actinoplanes lichenicola sp. nov., and Actinoplanes ovalisporus sp. nov., isolated from lichen in Thailand.</title>
        <authorList>
            <person name="Saeng-In P."/>
            <person name="Kanchanasin P."/>
            <person name="Yuki M."/>
            <person name="Kudo T."/>
            <person name="Ohkuma M."/>
            <person name="Phongsopitanun W."/>
            <person name="Tanasupawat S."/>
        </authorList>
    </citation>
    <scope>NUCLEOTIDE SEQUENCE [LARGE SCALE GENOMIC DNA]</scope>
    <source>
        <strain evidence="1 2">NBRC 110975</strain>
    </source>
</reference>